<feature type="compositionally biased region" description="Low complexity" evidence="2">
    <location>
        <begin position="77"/>
        <end position="94"/>
    </location>
</feature>
<dbReference type="EMBL" id="JAODUO010000003">
    <property type="protein sequence ID" value="KAK2194046.1"/>
    <property type="molecule type" value="Genomic_DNA"/>
</dbReference>
<dbReference type="Pfam" id="PF07139">
    <property type="entry name" value="SPATS2-like"/>
    <property type="match status" value="1"/>
</dbReference>
<feature type="compositionally biased region" description="Polar residues" evidence="2">
    <location>
        <begin position="450"/>
        <end position="464"/>
    </location>
</feature>
<feature type="compositionally biased region" description="Low complexity" evidence="2">
    <location>
        <begin position="224"/>
        <end position="235"/>
    </location>
</feature>
<feature type="compositionally biased region" description="Basic and acidic residues" evidence="2">
    <location>
        <begin position="584"/>
        <end position="603"/>
    </location>
</feature>
<evidence type="ECO:0000259" key="3">
    <source>
        <dbReference type="PROSITE" id="PS51140"/>
    </source>
</evidence>
<dbReference type="InterPro" id="IPR003892">
    <property type="entry name" value="CUE"/>
</dbReference>
<evidence type="ECO:0000256" key="2">
    <source>
        <dbReference type="SAM" id="MobiDB-lite"/>
    </source>
</evidence>
<dbReference type="Gene3D" id="1.10.8.10">
    <property type="entry name" value="DNA helicase RuvA subunit, C-terminal domain"/>
    <property type="match status" value="1"/>
</dbReference>
<feature type="compositionally biased region" description="Basic residues" evidence="2">
    <location>
        <begin position="574"/>
        <end position="583"/>
    </location>
</feature>
<feature type="compositionally biased region" description="Low complexity" evidence="2">
    <location>
        <begin position="194"/>
        <end position="211"/>
    </location>
</feature>
<feature type="compositionally biased region" description="Low complexity" evidence="2">
    <location>
        <begin position="432"/>
        <end position="443"/>
    </location>
</feature>
<dbReference type="GO" id="GO:0043130">
    <property type="term" value="F:ubiquitin binding"/>
    <property type="evidence" value="ECO:0007669"/>
    <property type="project" value="InterPro"/>
</dbReference>
<name>A0AAD9PG99_RIDPI</name>
<comment type="similarity">
    <text evidence="1">Belongs to the SPATS2 family.</text>
</comment>
<feature type="domain" description="CUE" evidence="3">
    <location>
        <begin position="8"/>
        <end position="52"/>
    </location>
</feature>
<feature type="region of interest" description="Disordered" evidence="2">
    <location>
        <begin position="57"/>
        <end position="264"/>
    </location>
</feature>
<dbReference type="Proteomes" id="UP001209878">
    <property type="component" value="Unassembled WGS sequence"/>
</dbReference>
<gene>
    <name evidence="4" type="ORF">NP493_3g08023</name>
</gene>
<dbReference type="GO" id="GO:0005737">
    <property type="term" value="C:cytoplasm"/>
    <property type="evidence" value="ECO:0007669"/>
    <property type="project" value="TreeGrafter"/>
</dbReference>
<feature type="compositionally biased region" description="Polar residues" evidence="2">
    <location>
        <begin position="127"/>
        <end position="150"/>
    </location>
</feature>
<dbReference type="PROSITE" id="PS51140">
    <property type="entry name" value="CUE"/>
    <property type="match status" value="1"/>
</dbReference>
<dbReference type="AlphaFoldDB" id="A0AAD9PG99"/>
<feature type="compositionally biased region" description="Basic residues" evidence="2">
    <location>
        <begin position="66"/>
        <end position="76"/>
    </location>
</feature>
<feature type="compositionally biased region" description="Low complexity" evidence="2">
    <location>
        <begin position="468"/>
        <end position="480"/>
    </location>
</feature>
<feature type="region of interest" description="Disordered" evidence="2">
    <location>
        <begin position="747"/>
        <end position="789"/>
    </location>
</feature>
<dbReference type="InterPro" id="IPR009060">
    <property type="entry name" value="UBA-like_sf"/>
</dbReference>
<protein>
    <recommendedName>
        <fullName evidence="3">CUE domain-containing protein</fullName>
    </recommendedName>
</protein>
<comment type="caution">
    <text evidence="4">The sequence shown here is derived from an EMBL/GenBank/DDBJ whole genome shotgun (WGS) entry which is preliminary data.</text>
</comment>
<reference evidence="4" key="1">
    <citation type="journal article" date="2023" name="Mol. Biol. Evol.">
        <title>Third-Generation Sequencing Reveals the Adaptive Role of the Epigenome in Three Deep-Sea Polychaetes.</title>
        <authorList>
            <person name="Perez M."/>
            <person name="Aroh O."/>
            <person name="Sun Y."/>
            <person name="Lan Y."/>
            <person name="Juniper S.K."/>
            <person name="Young C.R."/>
            <person name="Angers B."/>
            <person name="Qian P.Y."/>
        </authorList>
    </citation>
    <scope>NUCLEOTIDE SEQUENCE</scope>
    <source>
        <strain evidence="4">R07B-5</strain>
    </source>
</reference>
<feature type="region of interest" description="Disordered" evidence="2">
    <location>
        <begin position="499"/>
        <end position="714"/>
    </location>
</feature>
<organism evidence="4 5">
    <name type="scientific">Ridgeia piscesae</name>
    <name type="common">Tubeworm</name>
    <dbReference type="NCBI Taxonomy" id="27915"/>
    <lineage>
        <taxon>Eukaryota</taxon>
        <taxon>Metazoa</taxon>
        <taxon>Spiralia</taxon>
        <taxon>Lophotrochozoa</taxon>
        <taxon>Annelida</taxon>
        <taxon>Polychaeta</taxon>
        <taxon>Sedentaria</taxon>
        <taxon>Canalipalpata</taxon>
        <taxon>Sabellida</taxon>
        <taxon>Siboglinidae</taxon>
        <taxon>Ridgeia</taxon>
    </lineage>
</organism>
<dbReference type="PANTHER" id="PTHR15623">
    <property type="entry name" value="SPERMATOGENESIS-ASSOCIATED SERINE-RICH PROTEIN 2-RELATED"/>
    <property type="match status" value="1"/>
</dbReference>
<feature type="compositionally biased region" description="Gly residues" evidence="2">
    <location>
        <begin position="523"/>
        <end position="532"/>
    </location>
</feature>
<feature type="compositionally biased region" description="Low complexity" evidence="2">
    <location>
        <begin position="152"/>
        <end position="168"/>
    </location>
</feature>
<evidence type="ECO:0000313" key="4">
    <source>
        <dbReference type="EMBL" id="KAK2194046.1"/>
    </source>
</evidence>
<sequence>MAHVSTDGIKEKVQAVREVVPGRSNNDIVLVLQYYDYSVEQTIQAFLETGAKEALGEWHVPGNKPNNKKKKSKSKRGSSASSSNGGAVNQNSSAVPPDSKSHDSAPTTTTVKSTTATLSSATPSKLNVPSSENVTSNCVDVNTNRNNPLVNGQPSGSQVNSVSSAASSDIATFQGSSSMSSSVSSVPASTGHRSSAASTQGTSQQQTATTAGGTGSMAPTSQGAQSSAPQHQQQHQKPKAADAHNSGRISGSRDRTISERSTASSISIASLTVTVAEKPRRPHAGLEKSLKDLQRQTVSLQRLKHVIETELEKSSRTITEFFEQIRQRVNEREQIVVSQLANVKTDAYNTLDKRQQQAIDLRQSTIRAQTMTDQELADLRADIKVFAGDRKIDEELGSTTRFVGDIDHITKVSQMQCDFVPVKSSYNQRRQTPPVESVTVPPSVQRPSVPLSQSRSQPSVTTERTAMHNTTTPQPNQTHPLAGKVISQSESVTKYEITELQNQPTSNSAHDPMFRRRVRPGPYIGGRGGGYAQGNWRGGRRGGTGRGGDRYGGPPEMLEPPSNVMEGDAERNQSKKSRRRQKKREGEREQRRQQGKPSEERRGSAGGQWSDSVPNRARQQPAVASNHVARMNGGLMPQHHESNGGDGIDRGQSHRGQEHVGSKPQVNGSHYHREADMLPSEKPPRQPLETTTGCIGAAESRRPNAQSLGSGDNGIIPLAVRDVENNNKYNVGGPTRATVSVQGGKVVHDSVYNHQEGLPQRESRKRSRIVKSPEDIPVVNGDAKMNGVD</sequence>
<evidence type="ECO:0000313" key="5">
    <source>
        <dbReference type="Proteomes" id="UP001209878"/>
    </source>
</evidence>
<feature type="compositionally biased region" description="Basic and acidic residues" evidence="2">
    <location>
        <begin position="638"/>
        <end position="661"/>
    </location>
</feature>
<dbReference type="SUPFAM" id="SSF46934">
    <property type="entry name" value="UBA-like"/>
    <property type="match status" value="1"/>
</dbReference>
<keyword evidence="5" id="KW-1185">Reference proteome</keyword>
<feature type="region of interest" description="Disordered" evidence="2">
    <location>
        <begin position="425"/>
        <end position="482"/>
    </location>
</feature>
<dbReference type="InterPro" id="IPR009816">
    <property type="entry name" value="SPATS2-like"/>
</dbReference>
<dbReference type="PANTHER" id="PTHR15623:SF11">
    <property type="entry name" value="SPERMATOGENESIS-ASSOCIATED SERINE-RICH PROTEIN 2"/>
    <property type="match status" value="1"/>
</dbReference>
<feature type="compositionally biased region" description="Low complexity" evidence="2">
    <location>
        <begin position="176"/>
        <end position="186"/>
    </location>
</feature>
<accession>A0AAD9PG99</accession>
<evidence type="ECO:0000256" key="1">
    <source>
        <dbReference type="ARBA" id="ARBA00007105"/>
    </source>
</evidence>
<feature type="compositionally biased region" description="Low complexity" evidence="2">
    <location>
        <begin position="104"/>
        <end position="126"/>
    </location>
</feature>
<proteinExistence type="inferred from homology"/>
<feature type="compositionally biased region" description="Polar residues" evidence="2">
    <location>
        <begin position="499"/>
        <end position="509"/>
    </location>
</feature>